<proteinExistence type="predicted"/>
<dbReference type="AlphaFoldDB" id="A0A0G0PDX1"/>
<dbReference type="GO" id="GO:0016740">
    <property type="term" value="F:transferase activity"/>
    <property type="evidence" value="ECO:0007669"/>
    <property type="project" value="UniProtKB-KW"/>
</dbReference>
<dbReference type="Proteomes" id="UP000034764">
    <property type="component" value="Unassembled WGS sequence"/>
</dbReference>
<comment type="caution">
    <text evidence="1">The sequence shown here is derived from an EMBL/GenBank/DDBJ whole genome shotgun (WGS) entry which is preliminary data.</text>
</comment>
<protein>
    <submittedName>
        <fullName evidence="1">Nucleotidyltransferase family protein</fullName>
    </submittedName>
</protein>
<gene>
    <name evidence="1" type="ORF">UT53_C0022G0002</name>
</gene>
<reference evidence="1 2" key="1">
    <citation type="journal article" date="2015" name="Nature">
        <title>rRNA introns, odd ribosomes, and small enigmatic genomes across a large radiation of phyla.</title>
        <authorList>
            <person name="Brown C.T."/>
            <person name="Hug L.A."/>
            <person name="Thomas B.C."/>
            <person name="Sharon I."/>
            <person name="Castelle C.J."/>
            <person name="Singh A."/>
            <person name="Wilkins M.J."/>
            <person name="Williams K.H."/>
            <person name="Banfield J.F."/>
        </authorList>
    </citation>
    <scope>NUCLEOTIDE SEQUENCE [LARGE SCALE GENOMIC DNA]</scope>
</reference>
<accession>A0A0G0PDX1</accession>
<evidence type="ECO:0000313" key="2">
    <source>
        <dbReference type="Proteomes" id="UP000034764"/>
    </source>
</evidence>
<name>A0A0G0PDX1_9BACT</name>
<evidence type="ECO:0000313" key="1">
    <source>
        <dbReference type="EMBL" id="KKR23351.1"/>
    </source>
</evidence>
<dbReference type="EMBL" id="LBXD01000022">
    <property type="protein sequence ID" value="KKR23351.1"/>
    <property type="molecule type" value="Genomic_DNA"/>
</dbReference>
<sequence length="328" mass="38177">MSHIRDAVLATIIYYDAFEYPLTFVEIFNLLINPVRVARNVEIINEIKPTDILSVLEQLETSGHIEQRHGMYFLHGREGLQTLRIGRNKIADRKWMIATKRSHWLASAPFVEAFFASGSMSLYNTDDRSDFDIFIISKAGRLYTSRVFLSLIAFLFGSLRRKGDRIAPNKFCFNHYISDNSLEITHQSIFAGQTYASLKPVFVGEKLFYDFYSANSWINRYLFNFRPQFEYQNIKVKPRMLSLKKIIEFILSGKVGDWLENIFKNLQQKRIKANPMTYESGGRIIFNNHELEFHPRSFEATVIAKYNETTKKLGLLLPDEEKDSGLNH</sequence>
<keyword evidence="1" id="KW-0808">Transferase</keyword>
<organism evidence="1 2">
    <name type="scientific">Candidatus Yanofskybacteria bacterium GW2011_GWD2_39_48</name>
    <dbReference type="NCBI Taxonomy" id="1619031"/>
    <lineage>
        <taxon>Bacteria</taxon>
        <taxon>Candidatus Yanofskyibacteriota</taxon>
    </lineage>
</organism>